<evidence type="ECO:0000313" key="1">
    <source>
        <dbReference type="EMBL" id="GFH50562.1"/>
    </source>
</evidence>
<name>A0AAD3CQZ2_9STRA</name>
<dbReference type="Proteomes" id="UP001054902">
    <property type="component" value="Unassembled WGS sequence"/>
</dbReference>
<comment type="caution">
    <text evidence="1">The sequence shown here is derived from an EMBL/GenBank/DDBJ whole genome shotgun (WGS) entry which is preliminary data.</text>
</comment>
<dbReference type="EMBL" id="BLLK01000040">
    <property type="protein sequence ID" value="GFH50562.1"/>
    <property type="molecule type" value="Genomic_DNA"/>
</dbReference>
<organism evidence="1 2">
    <name type="scientific">Chaetoceros tenuissimus</name>
    <dbReference type="NCBI Taxonomy" id="426638"/>
    <lineage>
        <taxon>Eukaryota</taxon>
        <taxon>Sar</taxon>
        <taxon>Stramenopiles</taxon>
        <taxon>Ochrophyta</taxon>
        <taxon>Bacillariophyta</taxon>
        <taxon>Coscinodiscophyceae</taxon>
        <taxon>Chaetocerotophycidae</taxon>
        <taxon>Chaetocerotales</taxon>
        <taxon>Chaetocerotaceae</taxon>
        <taxon>Chaetoceros</taxon>
    </lineage>
</organism>
<dbReference type="AlphaFoldDB" id="A0AAD3CQZ2"/>
<protein>
    <recommendedName>
        <fullName evidence="3">RNase H type-1 domain-containing protein</fullName>
    </recommendedName>
</protein>
<evidence type="ECO:0008006" key="3">
    <source>
        <dbReference type="Google" id="ProtNLM"/>
    </source>
</evidence>
<reference evidence="1 2" key="1">
    <citation type="journal article" date="2021" name="Sci. Rep.">
        <title>The genome of the diatom Chaetoceros tenuissimus carries an ancient integrated fragment of an extant virus.</title>
        <authorList>
            <person name="Hongo Y."/>
            <person name="Kimura K."/>
            <person name="Takaki Y."/>
            <person name="Yoshida Y."/>
            <person name="Baba S."/>
            <person name="Kobayashi G."/>
            <person name="Nagasaki K."/>
            <person name="Hano T."/>
            <person name="Tomaru Y."/>
        </authorList>
    </citation>
    <scope>NUCLEOTIDE SEQUENCE [LARGE SCALE GENOMIC DNA]</scope>
    <source>
        <strain evidence="1 2">NIES-3715</strain>
    </source>
</reference>
<evidence type="ECO:0000313" key="2">
    <source>
        <dbReference type="Proteomes" id="UP001054902"/>
    </source>
</evidence>
<sequence length="570" mass="65652">MLVLKESRHSLPVCHDPLQQEYAKMSNDERNVLGSEALSLKNDDCIPMIDTMRSEGTLRIYGDGSVKDGRGSHAYRIRASPAEDASYIESSAVSSGDKRWITSLRTETLSMLGAFYLVRCIAAANGVKNKNFTVEFTYDNEESVRRLNLLKDFYSSADPLATDYDVWAEMKNVHAELPNALAKAAWVKGHQDDVTEETELSFEAKENIAMDRKCEEMRESTNPIPPFPYFSSEAAQVVKEGTPITQQLKEFLHVETTGPALRKYICKKNNWTEEQFEMINWQAYEKYLNQLPGAKRTNVLKMQHGWIFTAERDHLFKSGQDDTYETRTASPCCPFNCQEVDYKWHFLTCANSPLAPKVTAELKQLLSSMRSLQTDPNLRSVIMNRLRTTLKGLPPKQITLPAQACPVIRQALEEQDSIGWDHFLLGQTSRKWEEAQSLWYRKLKKEKAKVEKHLTGIFWARKIIANTVYLTLNRWQLHNDYLHNISRVETYTKERGTYLQKIQSIMDRRHTLPNDSRLRQFFTGEIRNAQTLPLARLKEWHKGYESLMEIISPQLITQYMATTFSPPLPG</sequence>
<gene>
    <name evidence="1" type="ORF">CTEN210_07038</name>
</gene>
<accession>A0AAD3CQZ2</accession>
<keyword evidence="2" id="KW-1185">Reference proteome</keyword>
<proteinExistence type="predicted"/>